<organism evidence="2 3">
    <name type="scientific">Cyanobium gracile UHCC 0139</name>
    <dbReference type="NCBI Taxonomy" id="3110308"/>
    <lineage>
        <taxon>Bacteria</taxon>
        <taxon>Bacillati</taxon>
        <taxon>Cyanobacteriota</taxon>
        <taxon>Cyanophyceae</taxon>
        <taxon>Synechococcales</taxon>
        <taxon>Prochlorococcaceae</taxon>
        <taxon>Cyanobium</taxon>
    </lineage>
</organism>
<dbReference type="Proteomes" id="UP001304461">
    <property type="component" value="Unassembled WGS sequence"/>
</dbReference>
<proteinExistence type="predicted"/>
<comment type="caution">
    <text evidence="2">The sequence shown here is derived from an EMBL/GenBank/DDBJ whole genome shotgun (WGS) entry which is preliminary data.</text>
</comment>
<feature type="compositionally biased region" description="Pro residues" evidence="1">
    <location>
        <begin position="68"/>
        <end position="82"/>
    </location>
</feature>
<keyword evidence="3" id="KW-1185">Reference proteome</keyword>
<protein>
    <submittedName>
        <fullName evidence="2">Uncharacterized protein</fullName>
    </submittedName>
</protein>
<dbReference type="RefSeq" id="WP_323306507.1">
    <property type="nucleotide sequence ID" value="NZ_JAYGHX010000012.1"/>
</dbReference>
<accession>A0ABU5RXP2</accession>
<evidence type="ECO:0000313" key="2">
    <source>
        <dbReference type="EMBL" id="MEA5392564.1"/>
    </source>
</evidence>
<name>A0ABU5RXP2_9CYAN</name>
<evidence type="ECO:0000256" key="1">
    <source>
        <dbReference type="SAM" id="MobiDB-lite"/>
    </source>
</evidence>
<evidence type="ECO:0000313" key="3">
    <source>
        <dbReference type="Proteomes" id="UP001304461"/>
    </source>
</evidence>
<sequence length="240" mass="24723">MNVSLLRWRHLGLPLLGALALNGLVVAMALRPPARTAPTVAASPPDDTPELLRFSRQQAREPALMALPLPPLSALPPPPPTDLPARQRRGAAGLRGGDAATARKRGRAAAATPAPPAAADDRAGGRTGAELVVTSRMLALALQARPLEAAEATALAALWEQAAPSREVPSGIAAAPDVMEWRRLPLAKARGAGMAFSDPLAVLAGGKVLLLWPDGSTFWMVAAAAESRAAGDSRATGIKP</sequence>
<reference evidence="2 3" key="1">
    <citation type="submission" date="2023-12" db="EMBL/GenBank/DDBJ databases">
        <title>Baltic Sea Cyanobacteria.</title>
        <authorList>
            <person name="Delbaje E."/>
            <person name="Fewer D.P."/>
            <person name="Shishido T.K."/>
        </authorList>
    </citation>
    <scope>NUCLEOTIDE SEQUENCE [LARGE SCALE GENOMIC DNA]</scope>
    <source>
        <strain evidence="2 3">UHCC 0139</strain>
    </source>
</reference>
<feature type="region of interest" description="Disordered" evidence="1">
    <location>
        <begin position="67"/>
        <end position="125"/>
    </location>
</feature>
<gene>
    <name evidence="2" type="ORF">VB738_14970</name>
</gene>
<dbReference type="EMBL" id="JAYGHX010000012">
    <property type="protein sequence ID" value="MEA5392564.1"/>
    <property type="molecule type" value="Genomic_DNA"/>
</dbReference>